<dbReference type="SMART" id="SM00283">
    <property type="entry name" value="MA"/>
    <property type="match status" value="1"/>
</dbReference>
<dbReference type="CDD" id="cd06225">
    <property type="entry name" value="HAMP"/>
    <property type="match status" value="1"/>
</dbReference>
<dbReference type="KEGG" id="bcop:JD108_18875"/>
<evidence type="ECO:0000256" key="2">
    <source>
        <dbReference type="ARBA" id="ARBA00022475"/>
    </source>
</evidence>
<dbReference type="Proteomes" id="UP000595847">
    <property type="component" value="Chromosome"/>
</dbReference>
<feature type="transmembrane region" description="Helical" evidence="7">
    <location>
        <begin position="198"/>
        <end position="216"/>
    </location>
</feature>
<reference evidence="11" key="2">
    <citation type="submission" date="2021-04" db="EMBL/GenBank/DDBJ databases">
        <title>Brevibacillus composti FJAT-54423, complete genome.</title>
        <authorList>
            <person name="Tang R."/>
        </authorList>
    </citation>
    <scope>NUCLEOTIDE SEQUENCE</scope>
    <source>
        <strain evidence="11">FJAT-54424</strain>
    </source>
</reference>
<evidence type="ECO:0000313" key="13">
    <source>
        <dbReference type="Proteomes" id="UP000677234"/>
    </source>
</evidence>
<dbReference type="PROSITE" id="PS50885">
    <property type="entry name" value="HAMP"/>
    <property type="match status" value="1"/>
</dbReference>
<dbReference type="PROSITE" id="PS50111">
    <property type="entry name" value="CHEMOTAXIS_TRANSDUC_2"/>
    <property type="match status" value="1"/>
</dbReference>
<protein>
    <submittedName>
        <fullName evidence="10">MCP four helix bundle domain-containing protein</fullName>
    </submittedName>
</protein>
<dbReference type="GO" id="GO:0007165">
    <property type="term" value="P:signal transduction"/>
    <property type="evidence" value="ECO:0007669"/>
    <property type="project" value="UniProtKB-KW"/>
</dbReference>
<dbReference type="SUPFAM" id="SSF58104">
    <property type="entry name" value="Methyl-accepting chemotaxis protein (MCP) signaling domain"/>
    <property type="match status" value="1"/>
</dbReference>
<dbReference type="SMART" id="SM00304">
    <property type="entry name" value="HAMP"/>
    <property type="match status" value="2"/>
</dbReference>
<reference evidence="10 12" key="1">
    <citation type="submission" date="2020-12" db="EMBL/GenBank/DDBJ databases">
        <title>strain FJAT-54423T represents a novel species of the genus Brevibacillus.</title>
        <authorList>
            <person name="Tang R."/>
        </authorList>
    </citation>
    <scope>NUCLEOTIDE SEQUENCE [LARGE SCALE GENOMIC DNA]</scope>
    <source>
        <strain evidence="10 12">FJAT-54423</strain>
    </source>
</reference>
<feature type="domain" description="Methyl-accepting transducer" evidence="8">
    <location>
        <begin position="289"/>
        <end position="525"/>
    </location>
</feature>
<evidence type="ECO:0000313" key="12">
    <source>
        <dbReference type="Proteomes" id="UP000595847"/>
    </source>
</evidence>
<keyword evidence="7" id="KW-1133">Transmembrane helix</keyword>
<evidence type="ECO:0000256" key="5">
    <source>
        <dbReference type="ARBA" id="ARBA00029447"/>
    </source>
</evidence>
<dbReference type="InterPro" id="IPR024478">
    <property type="entry name" value="HlyB_4HB_MCP"/>
</dbReference>
<organism evidence="10 12">
    <name type="scientific">Brevibacillus composti</name>
    <dbReference type="NCBI Taxonomy" id="2796470"/>
    <lineage>
        <taxon>Bacteria</taxon>
        <taxon>Bacillati</taxon>
        <taxon>Bacillota</taxon>
        <taxon>Bacilli</taxon>
        <taxon>Bacillales</taxon>
        <taxon>Paenibacillaceae</taxon>
        <taxon>Brevibacillus</taxon>
    </lineage>
</organism>
<evidence type="ECO:0000256" key="4">
    <source>
        <dbReference type="ARBA" id="ARBA00023224"/>
    </source>
</evidence>
<dbReference type="RefSeq" id="WP_198827497.1">
    <property type="nucleotide sequence ID" value="NZ_CP066308.1"/>
</dbReference>
<dbReference type="GO" id="GO:0005886">
    <property type="term" value="C:plasma membrane"/>
    <property type="evidence" value="ECO:0007669"/>
    <property type="project" value="UniProtKB-SubCell"/>
</dbReference>
<feature type="domain" description="HAMP" evidence="9">
    <location>
        <begin position="217"/>
        <end position="270"/>
    </location>
</feature>
<evidence type="ECO:0000256" key="7">
    <source>
        <dbReference type="SAM" id="Phobius"/>
    </source>
</evidence>
<evidence type="ECO:0000259" key="9">
    <source>
        <dbReference type="PROSITE" id="PS50885"/>
    </source>
</evidence>
<dbReference type="EMBL" id="CP073708">
    <property type="protein sequence ID" value="QUO40985.1"/>
    <property type="molecule type" value="Genomic_DNA"/>
</dbReference>
<dbReference type="InterPro" id="IPR004090">
    <property type="entry name" value="Chemotax_Me-accpt_rcpt"/>
</dbReference>
<dbReference type="GO" id="GO:0004888">
    <property type="term" value="F:transmembrane signaling receptor activity"/>
    <property type="evidence" value="ECO:0007669"/>
    <property type="project" value="InterPro"/>
</dbReference>
<comment type="subcellular location">
    <subcellularLocation>
        <location evidence="1">Cell membrane</location>
    </subcellularLocation>
</comment>
<keyword evidence="2" id="KW-1003">Cell membrane</keyword>
<dbReference type="EMBL" id="CP066308">
    <property type="protein sequence ID" value="QQE73900.1"/>
    <property type="molecule type" value="Genomic_DNA"/>
</dbReference>
<evidence type="ECO:0000256" key="3">
    <source>
        <dbReference type="ARBA" id="ARBA00023136"/>
    </source>
</evidence>
<dbReference type="GO" id="GO:0006935">
    <property type="term" value="P:chemotaxis"/>
    <property type="evidence" value="ECO:0007669"/>
    <property type="project" value="InterPro"/>
</dbReference>
<keyword evidence="3 7" id="KW-0472">Membrane</keyword>
<dbReference type="Pfam" id="PF00015">
    <property type="entry name" value="MCPsignal"/>
    <property type="match status" value="1"/>
</dbReference>
<keyword evidence="7" id="KW-0812">Transmembrane</keyword>
<keyword evidence="13" id="KW-1185">Reference proteome</keyword>
<dbReference type="PANTHER" id="PTHR32089">
    <property type="entry name" value="METHYL-ACCEPTING CHEMOTAXIS PROTEIN MCPB"/>
    <property type="match status" value="1"/>
</dbReference>
<sequence length="575" mass="62268">MKISIGKKLLGAFSVLLIIMVLSGAMAVLKMYQLNEKVSEFTSSWLPGLEAIMQINTELQTIYAYDQSLYSTVDKAEKEGIIKQIDEHFAMIDQKIAIYETTIQSEEERQIFLKLKRTLAEYKTFNTLAVESGRRVDVSTPATPEILLQLEELKKQSDVLFAERKEYVDQLIRLNSEGSQEATRVSNQIYQEGIRDNLILLAISLAGGIALAVLLTRNIRTPLNKLVENVKEVAAGNLRVEPLRIKNRDELAVLTDSFNEMTGNLQMLIRQVSTTSEQVASSAEELTASADQTSKATEQIAVIVQEVAAGTDRQVKSVGDGATAVREMTSSIQHIAVNAQSASQTAVQVADIAGEGNQAIQAAVRQMNAIHESIRELAGSVEGLGAHSQAIGQIIEVITGIAEQTNLLALNAAIEAARAGEHGRGFAVVADEVRKLAEQSSKSASQIAQLIKTIQEETTRAVASMEAGNREVQSGIQVVHQAGDTFDRIQMSIRNVTEQIQDVSASAQQVSAHTDQVLDVMNLISEVSGTAAEGTQSVSAATEEQLASMEEIASSATALSKMAEELQVTVARFKV</sequence>
<gene>
    <name evidence="10" type="ORF">JD108_18875</name>
    <name evidence="11" type="ORF">KDJ56_18815</name>
</gene>
<dbReference type="CDD" id="cd11386">
    <property type="entry name" value="MCP_signal"/>
    <property type="match status" value="1"/>
</dbReference>
<dbReference type="AlphaFoldDB" id="A0A7T5EJQ9"/>
<dbReference type="Pfam" id="PF12729">
    <property type="entry name" value="4HB_MCP_1"/>
    <property type="match status" value="1"/>
</dbReference>
<dbReference type="Pfam" id="PF00672">
    <property type="entry name" value="HAMP"/>
    <property type="match status" value="1"/>
</dbReference>
<dbReference type="Gene3D" id="1.10.287.950">
    <property type="entry name" value="Methyl-accepting chemotaxis protein"/>
    <property type="match status" value="1"/>
</dbReference>
<dbReference type="InterPro" id="IPR004089">
    <property type="entry name" value="MCPsignal_dom"/>
</dbReference>
<evidence type="ECO:0000256" key="1">
    <source>
        <dbReference type="ARBA" id="ARBA00004236"/>
    </source>
</evidence>
<proteinExistence type="inferred from homology"/>
<dbReference type="PRINTS" id="PR00260">
    <property type="entry name" value="CHEMTRNSDUCR"/>
</dbReference>
<evidence type="ECO:0000259" key="8">
    <source>
        <dbReference type="PROSITE" id="PS50111"/>
    </source>
</evidence>
<dbReference type="InterPro" id="IPR003660">
    <property type="entry name" value="HAMP_dom"/>
</dbReference>
<keyword evidence="4 6" id="KW-0807">Transducer</keyword>
<name>A0A7T5EJQ9_9BACL</name>
<dbReference type="Proteomes" id="UP000677234">
    <property type="component" value="Chromosome"/>
</dbReference>
<comment type="similarity">
    <text evidence="5">Belongs to the methyl-accepting chemotaxis (MCP) protein family.</text>
</comment>
<evidence type="ECO:0000313" key="11">
    <source>
        <dbReference type="EMBL" id="QUO40985.1"/>
    </source>
</evidence>
<evidence type="ECO:0000313" key="10">
    <source>
        <dbReference type="EMBL" id="QQE73900.1"/>
    </source>
</evidence>
<evidence type="ECO:0000256" key="6">
    <source>
        <dbReference type="PROSITE-ProRule" id="PRU00284"/>
    </source>
</evidence>
<accession>A0A7T5EJQ9</accession>
<dbReference type="FunFam" id="1.10.287.950:FF:000001">
    <property type="entry name" value="Methyl-accepting chemotaxis sensory transducer"/>
    <property type="match status" value="1"/>
</dbReference>
<dbReference type="PANTHER" id="PTHR32089:SF112">
    <property type="entry name" value="LYSOZYME-LIKE PROTEIN-RELATED"/>
    <property type="match status" value="1"/>
</dbReference>